<dbReference type="Proteomes" id="UP001056120">
    <property type="component" value="Linkage Group LG14"/>
</dbReference>
<dbReference type="EMBL" id="CM042031">
    <property type="protein sequence ID" value="KAI3784502.1"/>
    <property type="molecule type" value="Genomic_DNA"/>
</dbReference>
<keyword evidence="2" id="KW-1185">Reference proteome</keyword>
<proteinExistence type="predicted"/>
<gene>
    <name evidence="1" type="ORF">L1987_43601</name>
</gene>
<reference evidence="2" key="1">
    <citation type="journal article" date="2022" name="Mol. Ecol. Resour.">
        <title>The genomes of chicory, endive, great burdock and yacon provide insights into Asteraceae palaeo-polyploidization history and plant inulin production.</title>
        <authorList>
            <person name="Fan W."/>
            <person name="Wang S."/>
            <person name="Wang H."/>
            <person name="Wang A."/>
            <person name="Jiang F."/>
            <person name="Liu H."/>
            <person name="Zhao H."/>
            <person name="Xu D."/>
            <person name="Zhang Y."/>
        </authorList>
    </citation>
    <scope>NUCLEOTIDE SEQUENCE [LARGE SCALE GENOMIC DNA]</scope>
    <source>
        <strain evidence="2">cv. Yunnan</strain>
    </source>
</reference>
<sequence>MYSGDSPPSFSSPGTSDPNIQEQFQAAGYAYNQVSQAPSYGALGHDQGDSRNNFQGGTAYRGLDPNSGMVDNTKGPSFTDLGHGHGNSYNQDPNSNRDVGGNSYGQGPSMGAMARGGLSRTSEVVDTYNTDDKAPDRSDVNRRDASQNAISSDALDDPDAQEFVGISLVGPNFKRLYPNAYYKEKDDEN</sequence>
<name>A0ACB9GM81_9ASTR</name>
<comment type="caution">
    <text evidence="1">The sequence shown here is derived from an EMBL/GenBank/DDBJ whole genome shotgun (WGS) entry which is preliminary data.</text>
</comment>
<protein>
    <submittedName>
        <fullName evidence="1">Uncharacterized protein</fullName>
    </submittedName>
</protein>
<reference evidence="1 2" key="2">
    <citation type="journal article" date="2022" name="Mol. Ecol. Resour.">
        <title>The genomes of chicory, endive, great burdock and yacon provide insights into Asteraceae paleo-polyploidization history and plant inulin production.</title>
        <authorList>
            <person name="Fan W."/>
            <person name="Wang S."/>
            <person name="Wang H."/>
            <person name="Wang A."/>
            <person name="Jiang F."/>
            <person name="Liu H."/>
            <person name="Zhao H."/>
            <person name="Xu D."/>
            <person name="Zhang Y."/>
        </authorList>
    </citation>
    <scope>NUCLEOTIDE SEQUENCE [LARGE SCALE GENOMIC DNA]</scope>
    <source>
        <strain evidence="2">cv. Yunnan</strain>
        <tissue evidence="1">Leaves</tissue>
    </source>
</reference>
<organism evidence="1 2">
    <name type="scientific">Smallanthus sonchifolius</name>
    <dbReference type="NCBI Taxonomy" id="185202"/>
    <lineage>
        <taxon>Eukaryota</taxon>
        <taxon>Viridiplantae</taxon>
        <taxon>Streptophyta</taxon>
        <taxon>Embryophyta</taxon>
        <taxon>Tracheophyta</taxon>
        <taxon>Spermatophyta</taxon>
        <taxon>Magnoliopsida</taxon>
        <taxon>eudicotyledons</taxon>
        <taxon>Gunneridae</taxon>
        <taxon>Pentapetalae</taxon>
        <taxon>asterids</taxon>
        <taxon>campanulids</taxon>
        <taxon>Asterales</taxon>
        <taxon>Asteraceae</taxon>
        <taxon>Asteroideae</taxon>
        <taxon>Heliantheae alliance</taxon>
        <taxon>Millerieae</taxon>
        <taxon>Smallanthus</taxon>
    </lineage>
</organism>
<evidence type="ECO:0000313" key="2">
    <source>
        <dbReference type="Proteomes" id="UP001056120"/>
    </source>
</evidence>
<evidence type="ECO:0000313" key="1">
    <source>
        <dbReference type="EMBL" id="KAI3784502.1"/>
    </source>
</evidence>
<accession>A0ACB9GM81</accession>